<keyword evidence="4" id="KW-1003">Cell membrane</keyword>
<proteinExistence type="inferred from homology"/>
<feature type="binding site" evidence="14">
    <location>
        <position position="461"/>
    </location>
    <ligand>
        <name>Zn(2+)</name>
        <dbReference type="ChEBI" id="CHEBI:29105"/>
        <label>2</label>
    </ligand>
</feature>
<feature type="binding site" evidence="14">
    <location>
        <position position="60"/>
    </location>
    <ligand>
        <name>Zn(2+)</name>
        <dbReference type="ChEBI" id="CHEBI:29105"/>
        <label>2</label>
    </ligand>
</feature>
<evidence type="ECO:0000313" key="18">
    <source>
        <dbReference type="RefSeq" id="XP_025413941.1"/>
    </source>
</evidence>
<dbReference type="EC" id="3.1.3.1" evidence="3"/>
<evidence type="ECO:0000256" key="6">
    <source>
        <dbReference type="ARBA" id="ARBA00022723"/>
    </source>
</evidence>
<evidence type="ECO:0000256" key="8">
    <source>
        <dbReference type="ARBA" id="ARBA00022833"/>
    </source>
</evidence>
<evidence type="ECO:0000256" key="16">
    <source>
        <dbReference type="SAM" id="SignalP"/>
    </source>
</evidence>
<comment type="cofactor">
    <cofactor evidence="14">
        <name>Zn(2+)</name>
        <dbReference type="ChEBI" id="CHEBI:29105"/>
    </cofactor>
    <text evidence="14">Binds 2 Zn(2+) ions.</text>
</comment>
<keyword evidence="11" id="KW-0325">Glycoprotein</keyword>
<keyword evidence="16" id="KW-0732">Signal</keyword>
<feature type="binding site" evidence="14">
    <location>
        <position position="381"/>
    </location>
    <ligand>
        <name>Zn(2+)</name>
        <dbReference type="ChEBI" id="CHEBI:29105"/>
        <label>2</label>
    </ligand>
</feature>
<dbReference type="SMART" id="SM00098">
    <property type="entry name" value="alkPPc"/>
    <property type="match status" value="1"/>
</dbReference>
<name>A0A8B8FU40_9HEMI</name>
<keyword evidence="8 14" id="KW-0862">Zinc</keyword>
<evidence type="ECO:0000256" key="7">
    <source>
        <dbReference type="ARBA" id="ARBA00022801"/>
    </source>
</evidence>
<dbReference type="OrthoDB" id="5818554at2759"/>
<dbReference type="PANTHER" id="PTHR11596">
    <property type="entry name" value="ALKALINE PHOSPHATASE"/>
    <property type="match status" value="1"/>
</dbReference>
<dbReference type="SUPFAM" id="SSF53649">
    <property type="entry name" value="Alkaline phosphatase-like"/>
    <property type="match status" value="1"/>
</dbReference>
<keyword evidence="10" id="KW-0472">Membrane</keyword>
<dbReference type="InterPro" id="IPR001952">
    <property type="entry name" value="Alkaline_phosphatase"/>
</dbReference>
<feature type="active site" description="Phosphoserine intermediate" evidence="13">
    <location>
        <position position="110"/>
    </location>
</feature>
<dbReference type="AlphaFoldDB" id="A0A8B8FU40"/>
<evidence type="ECO:0000256" key="13">
    <source>
        <dbReference type="PIRSR" id="PIRSR601952-1"/>
    </source>
</evidence>
<keyword evidence="7" id="KW-0378">Hydrolase</keyword>
<evidence type="ECO:0000256" key="12">
    <source>
        <dbReference type="ARBA" id="ARBA00023288"/>
    </source>
</evidence>
<evidence type="ECO:0000256" key="15">
    <source>
        <dbReference type="RuleBase" id="RU003946"/>
    </source>
</evidence>
<evidence type="ECO:0000256" key="4">
    <source>
        <dbReference type="ARBA" id="ARBA00022475"/>
    </source>
</evidence>
<dbReference type="CDD" id="cd16012">
    <property type="entry name" value="ALP"/>
    <property type="match status" value="1"/>
</dbReference>
<dbReference type="Gene3D" id="3.40.720.10">
    <property type="entry name" value="Alkaline Phosphatase, subunit A"/>
    <property type="match status" value="1"/>
</dbReference>
<feature type="binding site" evidence="14">
    <location>
        <position position="380"/>
    </location>
    <ligand>
        <name>Zn(2+)</name>
        <dbReference type="ChEBI" id="CHEBI:29105"/>
        <label>2</label>
    </ligand>
</feature>
<evidence type="ECO:0000256" key="11">
    <source>
        <dbReference type="ARBA" id="ARBA00023180"/>
    </source>
</evidence>
<feature type="binding site" evidence="14">
    <location>
        <position position="175"/>
    </location>
    <ligand>
        <name>Mg(2+)</name>
        <dbReference type="ChEBI" id="CHEBI:18420"/>
    </ligand>
</feature>
<keyword evidence="9 14" id="KW-0460">Magnesium</keyword>
<keyword evidence="17" id="KW-1185">Reference proteome</keyword>
<dbReference type="PANTHER" id="PTHR11596:SF91">
    <property type="entry name" value="ALKALINE PHOSPHATASE-RELATED"/>
    <property type="match status" value="1"/>
</dbReference>
<evidence type="ECO:0000256" key="3">
    <source>
        <dbReference type="ARBA" id="ARBA00012647"/>
    </source>
</evidence>
<dbReference type="GeneID" id="112686050"/>
<feature type="signal peptide" evidence="16">
    <location>
        <begin position="1"/>
        <end position="18"/>
    </location>
</feature>
<dbReference type="RefSeq" id="XP_025413941.1">
    <property type="nucleotide sequence ID" value="XM_025558156.1"/>
</dbReference>
<dbReference type="Proteomes" id="UP000694846">
    <property type="component" value="Unplaced"/>
</dbReference>
<feature type="binding site" evidence="14">
    <location>
        <position position="173"/>
    </location>
    <ligand>
        <name>Mg(2+)</name>
        <dbReference type="ChEBI" id="CHEBI:18420"/>
    </ligand>
</feature>
<evidence type="ECO:0000256" key="1">
    <source>
        <dbReference type="ARBA" id="ARBA00004609"/>
    </source>
</evidence>
<evidence type="ECO:0000256" key="9">
    <source>
        <dbReference type="ARBA" id="ARBA00022842"/>
    </source>
</evidence>
<dbReference type="GO" id="GO:0005886">
    <property type="term" value="C:plasma membrane"/>
    <property type="evidence" value="ECO:0007669"/>
    <property type="project" value="UniProtKB-SubCell"/>
</dbReference>
<organism evidence="17 18">
    <name type="scientific">Sipha flava</name>
    <name type="common">yellow sugarcane aphid</name>
    <dbReference type="NCBI Taxonomy" id="143950"/>
    <lineage>
        <taxon>Eukaryota</taxon>
        <taxon>Metazoa</taxon>
        <taxon>Ecdysozoa</taxon>
        <taxon>Arthropoda</taxon>
        <taxon>Hexapoda</taxon>
        <taxon>Insecta</taxon>
        <taxon>Pterygota</taxon>
        <taxon>Neoptera</taxon>
        <taxon>Paraneoptera</taxon>
        <taxon>Hemiptera</taxon>
        <taxon>Sternorrhyncha</taxon>
        <taxon>Aphidomorpha</taxon>
        <taxon>Aphidoidea</taxon>
        <taxon>Aphididae</taxon>
        <taxon>Sipha</taxon>
    </lineage>
</organism>
<dbReference type="PRINTS" id="PR00113">
    <property type="entry name" value="ALKPHPHTASE"/>
</dbReference>
<reference evidence="18" key="1">
    <citation type="submission" date="2025-08" db="UniProtKB">
        <authorList>
            <consortium name="RefSeq"/>
        </authorList>
    </citation>
    <scope>IDENTIFICATION</scope>
    <source>
        <tissue evidence="18">Whole body</tissue>
    </source>
</reference>
<dbReference type="InterPro" id="IPR017850">
    <property type="entry name" value="Alkaline_phosphatase_core_sf"/>
</dbReference>
<dbReference type="GO" id="GO:0046872">
    <property type="term" value="F:metal ion binding"/>
    <property type="evidence" value="ECO:0007669"/>
    <property type="project" value="UniProtKB-KW"/>
</dbReference>
<evidence type="ECO:0000256" key="5">
    <source>
        <dbReference type="ARBA" id="ARBA00022622"/>
    </source>
</evidence>
<keyword evidence="12" id="KW-0449">Lipoprotein</keyword>
<comment type="cofactor">
    <cofactor evidence="14">
        <name>Mg(2+)</name>
        <dbReference type="ChEBI" id="CHEBI:18420"/>
    </cofactor>
    <text evidence="14">Binds 1 Mg(2+) ion.</text>
</comment>
<dbReference type="FunFam" id="3.40.720.10:FF:000008">
    <property type="entry name" value="Alkaline phosphatase"/>
    <property type="match status" value="1"/>
</dbReference>
<keyword evidence="5" id="KW-0336">GPI-anchor</keyword>
<keyword evidence="6 14" id="KW-0479">Metal-binding</keyword>
<comment type="similarity">
    <text evidence="2 15">Belongs to the alkaline phosphatase family.</text>
</comment>
<feature type="binding site" evidence="14">
    <location>
        <position position="60"/>
    </location>
    <ligand>
        <name>Mg(2+)</name>
        <dbReference type="ChEBI" id="CHEBI:18420"/>
    </ligand>
</feature>
<dbReference type="Pfam" id="PF00245">
    <property type="entry name" value="Alk_phosphatase"/>
    <property type="match status" value="1"/>
</dbReference>
<accession>A0A8B8FU40</accession>
<evidence type="ECO:0000313" key="17">
    <source>
        <dbReference type="Proteomes" id="UP000694846"/>
    </source>
</evidence>
<evidence type="ECO:0000256" key="10">
    <source>
        <dbReference type="ARBA" id="ARBA00023136"/>
    </source>
</evidence>
<comment type="subcellular location">
    <subcellularLocation>
        <location evidence="1">Cell membrane</location>
        <topology evidence="1">Lipid-anchor</topology>
        <topology evidence="1">GPI-anchor</topology>
    </subcellularLocation>
</comment>
<sequence>MWTFAVCALACGLARVSAAAAVRETESKFWLENGNRMLDMRFKMQLQTNTARNMIMFLGDGMSLTTLTAARIYQGQLRNGSGENERLSFERFPFTGISKTYCVDFQVPDSACTSTAYLCGVKTNKGAIGVSSKVSLFDCPASVSEDARTTSIMQWAQWTGKATGIVTTTRVTHASPAGAYAHVAHRDWESDSDMQRIGRGKTNVTQCEDIARQLITRDPGQNFKVILGGGRSKFLFKESDNSTGERLDENLIDVWKNNKLNRFPGQTTKYVTNREELMNVNASKVDYLLGLFHDSHMDYRLKADANKQPTLQEMTKKAVEVLQKEPNGFVLFVEGGLIDKAHHETWAKIALDETVEFSKAVAAAAEMTDEDDTLIVVTSDHAHTMTMAGYPVRGENILGSPRTLADDNKAYTTLSYANGPKVSFELDNSTNACRRLDVTNEDIAKVDFQYPSLVHLNAETHGGDDVMVFARGPWAHLFTGNFEQNEIPLAMALAANLPTKRPERDSHSLSGAVSRLHSVGLISTSVLVGLLGTFRFGL</sequence>
<feature type="chain" id="PRO_5034467336" description="alkaline phosphatase" evidence="16">
    <location>
        <begin position="19"/>
        <end position="538"/>
    </location>
</feature>
<gene>
    <name evidence="18" type="primary">LOC112686050</name>
</gene>
<evidence type="ECO:0000256" key="2">
    <source>
        <dbReference type="ARBA" id="ARBA00005984"/>
    </source>
</evidence>
<evidence type="ECO:0000256" key="14">
    <source>
        <dbReference type="PIRSR" id="PIRSR601952-2"/>
    </source>
</evidence>
<feature type="binding site" evidence="14">
    <location>
        <position position="343"/>
    </location>
    <ligand>
        <name>Zn(2+)</name>
        <dbReference type="ChEBI" id="CHEBI:29105"/>
        <label>2</label>
    </ligand>
</feature>
<dbReference type="GO" id="GO:0098552">
    <property type="term" value="C:side of membrane"/>
    <property type="evidence" value="ECO:0007669"/>
    <property type="project" value="UniProtKB-KW"/>
</dbReference>
<protein>
    <recommendedName>
        <fullName evidence="3">alkaline phosphatase</fullName>
        <ecNumber evidence="3">3.1.3.1</ecNumber>
    </recommendedName>
</protein>
<feature type="binding site" evidence="14">
    <location>
        <position position="334"/>
    </location>
    <ligand>
        <name>Mg(2+)</name>
        <dbReference type="ChEBI" id="CHEBI:18420"/>
    </ligand>
</feature>
<feature type="binding site" evidence="14">
    <location>
        <position position="339"/>
    </location>
    <ligand>
        <name>Zn(2+)</name>
        <dbReference type="ChEBI" id="CHEBI:29105"/>
        <label>2</label>
    </ligand>
</feature>
<dbReference type="GO" id="GO:0004035">
    <property type="term" value="F:alkaline phosphatase activity"/>
    <property type="evidence" value="ECO:0007669"/>
    <property type="project" value="UniProtKB-EC"/>
</dbReference>